<name>W8FP27_ECOLX</name>
<organism evidence="6">
    <name type="scientific">Escherichia coli</name>
    <dbReference type="NCBI Taxonomy" id="562"/>
    <lineage>
        <taxon>Bacteria</taxon>
        <taxon>Pseudomonadati</taxon>
        <taxon>Pseudomonadota</taxon>
        <taxon>Gammaproteobacteria</taxon>
        <taxon>Enterobacterales</taxon>
        <taxon>Enterobacteriaceae</taxon>
        <taxon>Escherichia</taxon>
    </lineage>
</organism>
<dbReference type="PANTHER" id="PTHR20941">
    <property type="entry name" value="FOLATE SYNTHESIS PROTEINS"/>
    <property type="match status" value="1"/>
</dbReference>
<evidence type="ECO:0000259" key="1">
    <source>
        <dbReference type="PROSITE" id="PS50972"/>
    </source>
</evidence>
<dbReference type="EMBL" id="KF921565">
    <property type="protein sequence ID" value="AHK10439.1"/>
    <property type="molecule type" value="Genomic_DNA"/>
</dbReference>
<dbReference type="Gene3D" id="3.20.20.20">
    <property type="entry name" value="Dihydropteroate synthase-like"/>
    <property type="match status" value="1"/>
</dbReference>
<dbReference type="InterPro" id="IPR000489">
    <property type="entry name" value="Pterin-binding_dom"/>
</dbReference>
<proteinExistence type="predicted"/>
<dbReference type="EMBL" id="KF921560">
    <property type="protein sequence ID" value="AHK10394.1"/>
    <property type="molecule type" value="Genomic_DNA"/>
</dbReference>
<protein>
    <submittedName>
        <fullName evidence="6">Sulfonamide resistant dihydropteroate synthase</fullName>
    </submittedName>
</protein>
<evidence type="ECO:0000313" key="6">
    <source>
        <dbReference type="EMBL" id="AHK10448.1"/>
    </source>
</evidence>
<dbReference type="InterPro" id="IPR011005">
    <property type="entry name" value="Dihydropteroate_synth-like_sf"/>
</dbReference>
<dbReference type="GO" id="GO:0046654">
    <property type="term" value="P:tetrahydrofolate biosynthetic process"/>
    <property type="evidence" value="ECO:0007669"/>
    <property type="project" value="TreeGrafter"/>
</dbReference>
<evidence type="ECO:0000313" key="5">
    <source>
        <dbReference type="EMBL" id="AHK10439.1"/>
    </source>
</evidence>
<feature type="non-terminal residue" evidence="6">
    <location>
        <position position="1"/>
    </location>
</feature>
<dbReference type="GO" id="GO:0005829">
    <property type="term" value="C:cytosol"/>
    <property type="evidence" value="ECO:0007669"/>
    <property type="project" value="TreeGrafter"/>
</dbReference>
<evidence type="ECO:0000313" key="2">
    <source>
        <dbReference type="EMBL" id="AHK10394.1"/>
    </source>
</evidence>
<dbReference type="AlphaFoldDB" id="W8FP27"/>
<dbReference type="Pfam" id="PF00809">
    <property type="entry name" value="Pterin_bind"/>
    <property type="match status" value="1"/>
</dbReference>
<dbReference type="EMBL" id="KF921562">
    <property type="protein sequence ID" value="AHK10412.1"/>
    <property type="molecule type" value="Genomic_DNA"/>
</dbReference>
<reference evidence="6" key="1">
    <citation type="journal article" date="2014" name="Front. Microbiol.">
        <title>The contribution of Escherichia coli from human and animal sources to the integron gene pool in coastal waters.</title>
        <authorList>
            <person name="Moura A."/>
            <person name="Araujo S."/>
            <person name="Alves M.S."/>
            <person name="Henriques I."/>
            <person name="Pereira A."/>
            <person name="Correia A.C."/>
        </authorList>
    </citation>
    <scope>NUCLEOTIDE SEQUENCE</scope>
    <source>
        <strain evidence="2">A127</strain>
        <strain evidence="3">A148</strain>
        <strain evidence="4">A182</strain>
        <strain evidence="5">F18</strain>
        <strain evidence="6">F317</strain>
    </source>
</reference>
<dbReference type="InterPro" id="IPR045031">
    <property type="entry name" value="DHP_synth-like"/>
</dbReference>
<gene>
    <name evidence="6" type="primary">sul3</name>
</gene>
<dbReference type="GO" id="GO:0004156">
    <property type="term" value="F:dihydropteroate synthase activity"/>
    <property type="evidence" value="ECO:0007669"/>
    <property type="project" value="TreeGrafter"/>
</dbReference>
<dbReference type="EMBL" id="KF921564">
    <property type="protein sequence ID" value="AHK10430.1"/>
    <property type="molecule type" value="Genomic_DNA"/>
</dbReference>
<dbReference type="EMBL" id="KF921566">
    <property type="protein sequence ID" value="AHK10448.1"/>
    <property type="molecule type" value="Genomic_DNA"/>
</dbReference>
<feature type="domain" description="Pterin-binding" evidence="1">
    <location>
        <begin position="1"/>
        <end position="145"/>
    </location>
</feature>
<dbReference type="SUPFAM" id="SSF51717">
    <property type="entry name" value="Dihydropteroate synthetase-like"/>
    <property type="match status" value="1"/>
</dbReference>
<dbReference type="PROSITE" id="PS50972">
    <property type="entry name" value="PTERIN_BINDING"/>
    <property type="match status" value="1"/>
</dbReference>
<evidence type="ECO:0000313" key="4">
    <source>
        <dbReference type="EMBL" id="AHK10430.1"/>
    </source>
</evidence>
<sequence>SGLAKSDCKLVLMHSVQRIGAATKVETNPEEVFTSMMEFFKERIAALVEAGVKRERIILDPGMGFFLGSNPETSILVLKRFPEIQEAFNLQVMIAVSRKSFLGKITGTDVKSRLAPTLAAEMYAYKKGADYLRTHDVKSLSDALKISKALG</sequence>
<evidence type="ECO:0000313" key="3">
    <source>
        <dbReference type="EMBL" id="AHK10412.1"/>
    </source>
</evidence>
<accession>W8FP27</accession>
<dbReference type="PANTHER" id="PTHR20941:SF1">
    <property type="entry name" value="FOLIC ACID SYNTHESIS PROTEIN FOL1"/>
    <property type="match status" value="1"/>
</dbReference>